<gene>
    <name evidence="12" type="ORF">KAJ83_08925</name>
</gene>
<dbReference type="SUPFAM" id="SSF50129">
    <property type="entry name" value="GroES-like"/>
    <property type="match status" value="1"/>
</dbReference>
<dbReference type="Pfam" id="PF00107">
    <property type="entry name" value="ADH_zinc_N"/>
    <property type="match status" value="1"/>
</dbReference>
<keyword evidence="2" id="KW-0444">Lipid biosynthesis</keyword>
<dbReference type="Gene3D" id="3.90.180.10">
    <property type="entry name" value="Medium-chain alcohol dehydrogenases, catalytic domain"/>
    <property type="match status" value="1"/>
</dbReference>
<dbReference type="GO" id="GO:0006633">
    <property type="term" value="P:fatty acid biosynthetic process"/>
    <property type="evidence" value="ECO:0007669"/>
    <property type="project" value="UniProtKB-KW"/>
</dbReference>
<dbReference type="RefSeq" id="WP_210681692.1">
    <property type="nucleotide sequence ID" value="NZ_JAGMWN010000003.1"/>
</dbReference>
<evidence type="ECO:0000313" key="12">
    <source>
        <dbReference type="EMBL" id="MBP5857131.1"/>
    </source>
</evidence>
<dbReference type="Pfam" id="PF08240">
    <property type="entry name" value="ADH_N"/>
    <property type="match status" value="1"/>
</dbReference>
<evidence type="ECO:0000313" key="13">
    <source>
        <dbReference type="Proteomes" id="UP000672602"/>
    </source>
</evidence>
<evidence type="ECO:0000256" key="3">
    <source>
        <dbReference type="ARBA" id="ARBA00022832"/>
    </source>
</evidence>
<dbReference type="SMART" id="SM00829">
    <property type="entry name" value="PKS_ER"/>
    <property type="match status" value="1"/>
</dbReference>
<reference evidence="12" key="1">
    <citation type="submission" date="2021-04" db="EMBL/GenBank/DDBJ databases">
        <authorList>
            <person name="Zhang D.-C."/>
        </authorList>
    </citation>
    <scope>NUCLEOTIDE SEQUENCE</scope>
    <source>
        <strain evidence="12">CGMCC 1.15697</strain>
    </source>
</reference>
<dbReference type="SUPFAM" id="SSF51735">
    <property type="entry name" value="NAD(P)-binding Rossmann-fold domains"/>
    <property type="match status" value="1"/>
</dbReference>
<evidence type="ECO:0000256" key="7">
    <source>
        <dbReference type="ARBA" id="ARBA00023098"/>
    </source>
</evidence>
<keyword evidence="4" id="KW-0521">NADP</keyword>
<dbReference type="InterPro" id="IPR011032">
    <property type="entry name" value="GroES-like_sf"/>
</dbReference>
<dbReference type="InterPro" id="IPR051034">
    <property type="entry name" value="Mito_Enoyl-ACP_Reductase"/>
</dbReference>
<keyword evidence="8" id="KW-0275">Fatty acid biosynthesis</keyword>
<comment type="similarity">
    <text evidence="1">Belongs to the zinc-containing alcohol dehydrogenase family. Quinone oxidoreductase subfamily.</text>
</comment>
<dbReference type="InterPro" id="IPR013149">
    <property type="entry name" value="ADH-like_C"/>
</dbReference>
<dbReference type="CDD" id="cd05282">
    <property type="entry name" value="ETR_like"/>
    <property type="match status" value="1"/>
</dbReference>
<evidence type="ECO:0000259" key="11">
    <source>
        <dbReference type="SMART" id="SM00829"/>
    </source>
</evidence>
<feature type="domain" description="Enoyl reductase (ER)" evidence="11">
    <location>
        <begin position="10"/>
        <end position="323"/>
    </location>
</feature>
<dbReference type="GO" id="GO:0141148">
    <property type="term" value="F:enoyl-[acyl-carrier-protein] reductase (NADPH) activity"/>
    <property type="evidence" value="ECO:0007669"/>
    <property type="project" value="UniProtKB-EC"/>
</dbReference>
<dbReference type="PANTHER" id="PTHR43981:SF2">
    <property type="entry name" value="ENOYL-[ACYL-CARRIER-PROTEIN] REDUCTASE, MITOCHONDRIAL"/>
    <property type="match status" value="1"/>
</dbReference>
<dbReference type="InterPro" id="IPR020843">
    <property type="entry name" value="ER"/>
</dbReference>
<keyword evidence="3" id="KW-0276">Fatty acid metabolism</keyword>
<dbReference type="EC" id="1.3.1.104" evidence="9"/>
<organism evidence="12 13">
    <name type="scientific">Marivibrio halodurans</name>
    <dbReference type="NCBI Taxonomy" id="2039722"/>
    <lineage>
        <taxon>Bacteria</taxon>
        <taxon>Pseudomonadati</taxon>
        <taxon>Pseudomonadota</taxon>
        <taxon>Alphaproteobacteria</taxon>
        <taxon>Rhodospirillales</taxon>
        <taxon>Rhodospirillaceae</taxon>
        <taxon>Marivibrio</taxon>
    </lineage>
</organism>
<keyword evidence="6" id="KW-0560">Oxidoreductase</keyword>
<evidence type="ECO:0000256" key="10">
    <source>
        <dbReference type="ARBA" id="ARBA00048843"/>
    </source>
</evidence>
<evidence type="ECO:0000256" key="8">
    <source>
        <dbReference type="ARBA" id="ARBA00023160"/>
    </source>
</evidence>
<dbReference type="Gene3D" id="3.40.50.720">
    <property type="entry name" value="NAD(P)-binding Rossmann-like Domain"/>
    <property type="match status" value="1"/>
</dbReference>
<keyword evidence="13" id="KW-1185">Reference proteome</keyword>
<proteinExistence type="inferred from homology"/>
<dbReference type="PANTHER" id="PTHR43981">
    <property type="entry name" value="ENOYL-[ACYL-CARRIER-PROTEIN] REDUCTASE, MITOCHONDRIAL"/>
    <property type="match status" value="1"/>
</dbReference>
<evidence type="ECO:0000256" key="6">
    <source>
        <dbReference type="ARBA" id="ARBA00023002"/>
    </source>
</evidence>
<evidence type="ECO:0000256" key="5">
    <source>
        <dbReference type="ARBA" id="ARBA00022946"/>
    </source>
</evidence>
<keyword evidence="5" id="KW-0809">Transit peptide</keyword>
<dbReference type="EMBL" id="JAGMWN010000003">
    <property type="protein sequence ID" value="MBP5857131.1"/>
    <property type="molecule type" value="Genomic_DNA"/>
</dbReference>
<comment type="caution">
    <text evidence="12">The sequence shown here is derived from an EMBL/GenBank/DDBJ whole genome shotgun (WGS) entry which is preliminary data.</text>
</comment>
<dbReference type="InterPro" id="IPR036291">
    <property type="entry name" value="NAD(P)-bd_dom_sf"/>
</dbReference>
<sequence>MLIAELARIGPPEDVVALVERPDPSPPGSGEALVRMEVCPINPADLLLIEGRYAATPETPCPLGIEGVGCVEAVGAGVSSLKPGDRVMCLGRANWAQAVLGPAESFVRLPDDVDPEQAAMLKVNGATAARLLRDFVDLAAGDWVMQNAANSGVGHNVIRMAARAGVRTVNIVRRDALVAPLKNLGADVVLVDGPDLADRVRDAVDGEPVRLAFDAVAGDLVDRMAGGMADGGTIVNYGLMSGEPCRIAAGRLIFGGVQLTGFWLARLLGQLAPAELQTFFGGLMGNLRDGTIHAPVEARYSFDRLGEALAHANRGARAGKVLIHPNREG</sequence>
<evidence type="ECO:0000256" key="4">
    <source>
        <dbReference type="ARBA" id="ARBA00022857"/>
    </source>
</evidence>
<dbReference type="AlphaFoldDB" id="A0A8J7V0T9"/>
<accession>A0A8J7V0T9</accession>
<name>A0A8J7V0T9_9PROT</name>
<dbReference type="Proteomes" id="UP000672602">
    <property type="component" value="Unassembled WGS sequence"/>
</dbReference>
<comment type="catalytic activity">
    <reaction evidence="10">
        <text>a 2,3-saturated acyl-[ACP] + NADP(+) = a (2E)-enoyl-[ACP] + NADPH + H(+)</text>
        <dbReference type="Rhea" id="RHEA:22564"/>
        <dbReference type="Rhea" id="RHEA-COMP:9925"/>
        <dbReference type="Rhea" id="RHEA-COMP:9926"/>
        <dbReference type="ChEBI" id="CHEBI:15378"/>
        <dbReference type="ChEBI" id="CHEBI:57783"/>
        <dbReference type="ChEBI" id="CHEBI:58349"/>
        <dbReference type="ChEBI" id="CHEBI:78784"/>
        <dbReference type="ChEBI" id="CHEBI:78785"/>
        <dbReference type="EC" id="1.3.1.104"/>
    </reaction>
</comment>
<protein>
    <recommendedName>
        <fullName evidence="9">enoyl-[acyl-carrier-protein] reductase</fullName>
        <ecNumber evidence="9">1.3.1.104</ecNumber>
    </recommendedName>
</protein>
<evidence type="ECO:0000256" key="1">
    <source>
        <dbReference type="ARBA" id="ARBA00010371"/>
    </source>
</evidence>
<evidence type="ECO:0000256" key="2">
    <source>
        <dbReference type="ARBA" id="ARBA00022516"/>
    </source>
</evidence>
<keyword evidence="7" id="KW-0443">Lipid metabolism</keyword>
<dbReference type="InterPro" id="IPR013154">
    <property type="entry name" value="ADH-like_N"/>
</dbReference>
<evidence type="ECO:0000256" key="9">
    <source>
        <dbReference type="ARBA" id="ARBA00038963"/>
    </source>
</evidence>